<sequence>MRNVMEEKCTAQYIWSNIHRIEMERRRTMFFFSSLIFFLI</sequence>
<organism evidence="1">
    <name type="scientific">Lepeophtheirus salmonis</name>
    <name type="common">Salmon louse</name>
    <name type="synonym">Caligus salmonis</name>
    <dbReference type="NCBI Taxonomy" id="72036"/>
    <lineage>
        <taxon>Eukaryota</taxon>
        <taxon>Metazoa</taxon>
        <taxon>Ecdysozoa</taxon>
        <taxon>Arthropoda</taxon>
        <taxon>Crustacea</taxon>
        <taxon>Multicrustacea</taxon>
        <taxon>Hexanauplia</taxon>
        <taxon>Copepoda</taxon>
        <taxon>Siphonostomatoida</taxon>
        <taxon>Caligidae</taxon>
        <taxon>Lepeophtheirus</taxon>
    </lineage>
</organism>
<evidence type="ECO:0000313" key="1">
    <source>
        <dbReference type="EMBL" id="CDW48780.1"/>
    </source>
</evidence>
<dbReference type="EMBL" id="HACA01031419">
    <property type="protein sequence ID" value="CDW48780.1"/>
    <property type="molecule type" value="Transcribed_RNA"/>
</dbReference>
<protein>
    <submittedName>
        <fullName evidence="1">Uncharacterized protein</fullName>
    </submittedName>
</protein>
<reference evidence="1" key="1">
    <citation type="submission" date="2014-05" db="EMBL/GenBank/DDBJ databases">
        <authorList>
            <person name="Chronopoulou M."/>
        </authorList>
    </citation>
    <scope>NUCLEOTIDE SEQUENCE</scope>
    <source>
        <tissue evidence="1">Whole organism</tissue>
    </source>
</reference>
<dbReference type="AlphaFoldDB" id="A0A0K2VEG8"/>
<name>A0A0K2VEG8_LEPSM</name>
<accession>A0A0K2VEG8</accession>
<proteinExistence type="predicted"/>